<dbReference type="InterPro" id="IPR036388">
    <property type="entry name" value="WH-like_DNA-bd_sf"/>
</dbReference>
<evidence type="ECO:0000313" key="2">
    <source>
        <dbReference type="EMBL" id="QIZ08208.1"/>
    </source>
</evidence>
<gene>
    <name evidence="2" type="ORF">HFZ78_16950</name>
</gene>
<dbReference type="Pfam" id="PF01978">
    <property type="entry name" value="TrmB"/>
    <property type="match status" value="1"/>
</dbReference>
<dbReference type="Proteomes" id="UP000501868">
    <property type="component" value="Chromosome"/>
</dbReference>
<dbReference type="PANTHER" id="PTHR34293:SF1">
    <property type="entry name" value="HTH-TYPE TRANSCRIPTIONAL REGULATOR TRMBL2"/>
    <property type="match status" value="1"/>
</dbReference>
<reference evidence="2 3" key="1">
    <citation type="submission" date="2020-04" db="EMBL/GenBank/DDBJ databases">
        <title>Genome-Wide Identification of 5-Methylcytosine Sites in Bacterial Genomes By High-Throughput Sequencing of MspJI Restriction Fragments.</title>
        <authorList>
            <person name="Wu V."/>
        </authorList>
    </citation>
    <scope>NUCLEOTIDE SEQUENCE [LARGE SCALE GENOMIC DNA]</scope>
    <source>
        <strain evidence="2 3">S2</strain>
    </source>
</reference>
<dbReference type="SUPFAM" id="SSF46785">
    <property type="entry name" value="Winged helix' DNA-binding domain"/>
    <property type="match status" value="1"/>
</dbReference>
<evidence type="ECO:0000259" key="1">
    <source>
        <dbReference type="Pfam" id="PF01978"/>
    </source>
</evidence>
<reference evidence="2 3" key="2">
    <citation type="submission" date="2020-04" db="EMBL/GenBank/DDBJ databases">
        <authorList>
            <person name="Fomenkov A."/>
            <person name="Anton B.P."/>
            <person name="Roberts R.J."/>
        </authorList>
    </citation>
    <scope>NUCLEOTIDE SEQUENCE [LARGE SCALE GENOMIC DNA]</scope>
    <source>
        <strain evidence="2 3">S2</strain>
    </source>
</reference>
<dbReference type="PANTHER" id="PTHR34293">
    <property type="entry name" value="HTH-TYPE TRANSCRIPTIONAL REGULATOR TRMBL2"/>
    <property type="match status" value="1"/>
</dbReference>
<sequence length="88" mass="10138">MEKIYKELQKLGFSQYEFQVYTEVLKDFPITGYEISKRSGVPSSIIYEVVAKLLKIGAVYTATLVPLTYVPLPAKELINRLRNSFEIF</sequence>
<accession>A0A6H1P3W3</accession>
<dbReference type="InterPro" id="IPR002831">
    <property type="entry name" value="Tscrpt_reg_TrmB_N"/>
</dbReference>
<dbReference type="AlphaFoldDB" id="A0A6H1P3W3"/>
<dbReference type="Gene3D" id="1.10.10.10">
    <property type="entry name" value="Winged helix-like DNA-binding domain superfamily/Winged helix DNA-binding domain"/>
    <property type="match status" value="1"/>
</dbReference>
<dbReference type="EMBL" id="CP051128">
    <property type="protein sequence ID" value="QIZ08208.1"/>
    <property type="molecule type" value="Genomic_DNA"/>
</dbReference>
<proteinExistence type="predicted"/>
<evidence type="ECO:0000313" key="3">
    <source>
        <dbReference type="Proteomes" id="UP000501868"/>
    </source>
</evidence>
<name>A0A6H1P3W3_PRIMG</name>
<feature type="domain" description="Transcription regulator TrmB N-terminal" evidence="1">
    <location>
        <begin position="8"/>
        <end position="74"/>
    </location>
</feature>
<dbReference type="InterPro" id="IPR036390">
    <property type="entry name" value="WH_DNA-bd_sf"/>
</dbReference>
<dbReference type="InterPro" id="IPR051797">
    <property type="entry name" value="TrmB-like"/>
</dbReference>
<organism evidence="2 3">
    <name type="scientific">Priestia megaterium</name>
    <name type="common">Bacillus megaterium</name>
    <dbReference type="NCBI Taxonomy" id="1404"/>
    <lineage>
        <taxon>Bacteria</taxon>
        <taxon>Bacillati</taxon>
        <taxon>Bacillota</taxon>
        <taxon>Bacilli</taxon>
        <taxon>Bacillales</taxon>
        <taxon>Bacillaceae</taxon>
        <taxon>Priestia</taxon>
    </lineage>
</organism>
<protein>
    <submittedName>
        <fullName evidence="2">TrmB family transcriptional regulator</fullName>
    </submittedName>
</protein>